<gene>
    <name evidence="3" type="ORF">CYCCA115_LOCUS4839</name>
</gene>
<comment type="caution">
    <text evidence="3">The sequence shown here is derived from an EMBL/GenBank/DDBJ whole genome shotgun (WGS) entry which is preliminary data.</text>
</comment>
<feature type="compositionally biased region" description="Acidic residues" evidence="1">
    <location>
        <begin position="462"/>
        <end position="485"/>
    </location>
</feature>
<sequence>MLALRSWRLLLVSCLLAFSWMIPFTDAEKDPNSVHPTRNLLNENETVHVNSDGGGGGGGGGDEDGDGGADEDPCAKATECKDCETASSHFTDDDEEVCRWSLGTSEVLECMKKKKSEVEDMLGDMCSASGANGSNSDGNKFPVDDSAGEPSASPPSKAPTSDSGMNYPEEDEGNGAVLAIVLLMVFVGIAYSNRGKMLKVLKGSDGFDGMGGSGESGGSASKPVKYHDIPGDEDDEEWGWGDDKDSTSGEIELPANESAGSIGSYKDEVVHKRNTSIDIKDPVSYNNPSASPMTSSSRPAPAPSSGGLNLSSSATNTRTSNSGSSTPVKSGMGLMSKQQKPKPKPVAKSPASAPVMPAPAAAQPIPNSAAMPIPQRITSLGKKKPVAPAKSKPTTKPPEDDIFASMGLSAKPKFSAPVSGGPKTTPAAASGGSRWATPANTAAVTAVASTSNTLSANFSNDGGEDGGDADDDWGDDDDLNDLLDD</sequence>
<protein>
    <submittedName>
        <fullName evidence="3">Uncharacterized protein</fullName>
    </submittedName>
</protein>
<feature type="compositionally biased region" description="Low complexity" evidence="1">
    <location>
        <begin position="346"/>
        <end position="371"/>
    </location>
</feature>
<accession>A0AAD2CIN5</accession>
<dbReference type="Proteomes" id="UP001295423">
    <property type="component" value="Unassembled WGS sequence"/>
</dbReference>
<feature type="region of interest" description="Disordered" evidence="1">
    <location>
        <begin position="453"/>
        <end position="485"/>
    </location>
</feature>
<name>A0AAD2CIN5_9STRA</name>
<reference evidence="3" key="1">
    <citation type="submission" date="2023-08" db="EMBL/GenBank/DDBJ databases">
        <authorList>
            <person name="Audoor S."/>
            <person name="Bilcke G."/>
        </authorList>
    </citation>
    <scope>NUCLEOTIDE SEQUENCE</scope>
</reference>
<keyword evidence="4" id="KW-1185">Reference proteome</keyword>
<evidence type="ECO:0000256" key="1">
    <source>
        <dbReference type="SAM" id="MobiDB-lite"/>
    </source>
</evidence>
<feature type="signal peptide" evidence="2">
    <location>
        <begin position="1"/>
        <end position="27"/>
    </location>
</feature>
<evidence type="ECO:0000313" key="3">
    <source>
        <dbReference type="EMBL" id="CAJ1935630.1"/>
    </source>
</evidence>
<proteinExistence type="predicted"/>
<feature type="region of interest" description="Disordered" evidence="1">
    <location>
        <begin position="211"/>
        <end position="435"/>
    </location>
</feature>
<feature type="compositionally biased region" description="Low complexity" evidence="1">
    <location>
        <begin position="288"/>
        <end position="326"/>
    </location>
</feature>
<feature type="compositionally biased region" description="Acidic residues" evidence="1">
    <location>
        <begin position="231"/>
        <end position="240"/>
    </location>
</feature>
<dbReference type="AlphaFoldDB" id="A0AAD2CIN5"/>
<feature type="region of interest" description="Disordered" evidence="1">
    <location>
        <begin position="128"/>
        <end position="170"/>
    </location>
</feature>
<feature type="region of interest" description="Disordered" evidence="1">
    <location>
        <begin position="46"/>
        <end position="73"/>
    </location>
</feature>
<dbReference type="EMBL" id="CAKOGP040000491">
    <property type="protein sequence ID" value="CAJ1935630.1"/>
    <property type="molecule type" value="Genomic_DNA"/>
</dbReference>
<feature type="chain" id="PRO_5041919068" evidence="2">
    <location>
        <begin position="28"/>
        <end position="485"/>
    </location>
</feature>
<feature type="compositionally biased region" description="Acidic residues" evidence="1">
    <location>
        <begin position="61"/>
        <end position="72"/>
    </location>
</feature>
<keyword evidence="2" id="KW-0732">Signal</keyword>
<evidence type="ECO:0000256" key="2">
    <source>
        <dbReference type="SAM" id="SignalP"/>
    </source>
</evidence>
<organism evidence="3 4">
    <name type="scientific">Cylindrotheca closterium</name>
    <dbReference type="NCBI Taxonomy" id="2856"/>
    <lineage>
        <taxon>Eukaryota</taxon>
        <taxon>Sar</taxon>
        <taxon>Stramenopiles</taxon>
        <taxon>Ochrophyta</taxon>
        <taxon>Bacillariophyta</taxon>
        <taxon>Bacillariophyceae</taxon>
        <taxon>Bacillariophycidae</taxon>
        <taxon>Bacillariales</taxon>
        <taxon>Bacillariaceae</taxon>
        <taxon>Cylindrotheca</taxon>
    </lineage>
</organism>
<evidence type="ECO:0000313" key="4">
    <source>
        <dbReference type="Proteomes" id="UP001295423"/>
    </source>
</evidence>